<evidence type="ECO:0000313" key="3">
    <source>
        <dbReference type="Proteomes" id="UP000031950"/>
    </source>
</evidence>
<keyword evidence="3" id="KW-1185">Reference proteome</keyword>
<dbReference type="EMBL" id="JXRQ01000015">
    <property type="protein sequence ID" value="KIL51437.1"/>
    <property type="molecule type" value="Genomic_DNA"/>
</dbReference>
<dbReference type="Proteomes" id="UP000031950">
    <property type="component" value="Unassembled WGS sequence"/>
</dbReference>
<feature type="domain" description="VOC" evidence="1">
    <location>
        <begin position="3"/>
        <end position="120"/>
    </location>
</feature>
<dbReference type="InterPro" id="IPR004360">
    <property type="entry name" value="Glyas_Fos-R_dOase_dom"/>
</dbReference>
<dbReference type="Pfam" id="PF00903">
    <property type="entry name" value="Glyoxalase"/>
    <property type="match status" value="1"/>
</dbReference>
<dbReference type="CDD" id="cd06587">
    <property type="entry name" value="VOC"/>
    <property type="match status" value="1"/>
</dbReference>
<protein>
    <submittedName>
        <fullName evidence="2">Glyoxalase</fullName>
    </submittedName>
</protein>
<sequence>MFKVGSVFIPVTDLEYAAKWYQKHFHLRLIEHFEGGAGFYFPDSTVQLGLIKTESPQDPHFIDHLGQKNSSFNFVANDIAAVHADFTNEGIEVSPVSDFGGMKFFDCQDPDGNILSIVEEVPGSPYHSDEIKKLQKK</sequence>
<reference evidence="2 3" key="1">
    <citation type="submission" date="2015-01" db="EMBL/GenBank/DDBJ databases">
        <title>Genome sequence of Jeotgalibacillus alimentarius.</title>
        <authorList>
            <person name="Goh K.M."/>
            <person name="Chan K.-G."/>
            <person name="Yaakop A.S."/>
            <person name="Ee R."/>
            <person name="Gan H.M."/>
            <person name="Chan C.S."/>
        </authorList>
    </citation>
    <scope>NUCLEOTIDE SEQUENCE [LARGE SCALE GENOMIC DNA]</scope>
    <source>
        <strain evidence="2 3">YKJ-13</strain>
    </source>
</reference>
<dbReference type="InterPro" id="IPR029068">
    <property type="entry name" value="Glyas_Bleomycin-R_OHBP_Dase"/>
</dbReference>
<organism evidence="2 3">
    <name type="scientific">Jeotgalibacillus alimentarius</name>
    <dbReference type="NCBI Taxonomy" id="135826"/>
    <lineage>
        <taxon>Bacteria</taxon>
        <taxon>Bacillati</taxon>
        <taxon>Bacillota</taxon>
        <taxon>Bacilli</taxon>
        <taxon>Bacillales</taxon>
        <taxon>Caryophanaceae</taxon>
        <taxon>Jeotgalibacillus</taxon>
    </lineage>
</organism>
<gene>
    <name evidence="2" type="ORF">KP77_09490</name>
</gene>
<dbReference type="Gene3D" id="3.10.180.10">
    <property type="entry name" value="2,3-Dihydroxybiphenyl 1,2-Dioxygenase, domain 1"/>
    <property type="match status" value="1"/>
</dbReference>
<name>A0A0C2VR89_9BACL</name>
<dbReference type="InterPro" id="IPR037523">
    <property type="entry name" value="VOC_core"/>
</dbReference>
<dbReference type="OrthoDB" id="2184229at2"/>
<evidence type="ECO:0000259" key="1">
    <source>
        <dbReference type="PROSITE" id="PS51819"/>
    </source>
</evidence>
<dbReference type="STRING" id="135826.KP77_09490"/>
<comment type="caution">
    <text evidence="2">The sequence shown here is derived from an EMBL/GenBank/DDBJ whole genome shotgun (WGS) entry which is preliminary data.</text>
</comment>
<accession>A0A0C2VR89</accession>
<proteinExistence type="predicted"/>
<dbReference type="SUPFAM" id="SSF54593">
    <property type="entry name" value="Glyoxalase/Bleomycin resistance protein/Dihydroxybiphenyl dioxygenase"/>
    <property type="match status" value="1"/>
</dbReference>
<evidence type="ECO:0000313" key="2">
    <source>
        <dbReference type="EMBL" id="KIL51437.1"/>
    </source>
</evidence>
<dbReference type="PROSITE" id="PS51819">
    <property type="entry name" value="VOC"/>
    <property type="match status" value="1"/>
</dbReference>
<dbReference type="AlphaFoldDB" id="A0A0C2VR89"/>
<dbReference type="PATRIC" id="fig|135826.4.peg.945"/>